<keyword evidence="5" id="KW-1185">Reference proteome</keyword>
<comment type="caution">
    <text evidence="4">The sequence shown here is derived from an EMBL/GenBank/DDBJ whole genome shotgun (WGS) entry which is preliminary data.</text>
</comment>
<sequence length="471" mass="50615">MPNQQPPMPGRRRGFLTRTKTHPLIALICAIAGALALLAVVGAFTFRPFYDGLPESCGGEDLTVAGGNDVSLNNQRRALVETWNQQARGDHRPARLIEVSPSSDLQYSQLKAAAESKSCAYDVFILDAPWTAEFARDGYIKELGHGDVDSPDDFFPPGLQMGAYQGRQYALPFNLDVGLLYYRSGAQPPSSPSAWPDSRYIAQLGDYEGLTVNALEYAWNHGAAGVLTGDTEPSRAALATKVYPALKAVAARIAQGGSLQTSLMRGYQEQDSIQAFARGADDGLMRHWPYAYRDLANDPKLRDGANLRFNVIAPPGANALGGQTLAISAHSRHEKDALALIQHLTSTASQQRLFSCGGFAPTRFSAFGLKPGPLRDAAVPSLPTCSQLRSAERDNANGEPDNATPQRLSDLAKAIVASLDRARPRPVTDHYETFSATFRGCARKILSGASVAPDTFAHAVQDALKGKSASC</sequence>
<dbReference type="InterPro" id="IPR050490">
    <property type="entry name" value="Bact_solute-bd_prot1"/>
</dbReference>
<dbReference type="RefSeq" id="WP_208258989.1">
    <property type="nucleotide sequence ID" value="NZ_JAGEOJ010000012.1"/>
</dbReference>
<protein>
    <submittedName>
        <fullName evidence="4">Extracellular solute-binding protein</fullName>
    </submittedName>
</protein>
<dbReference type="PANTHER" id="PTHR43649:SF34">
    <property type="entry name" value="ABC TRANSPORTER PERIPLASMIC-BINDING PROTEIN YCJN-RELATED"/>
    <property type="match status" value="1"/>
</dbReference>
<proteinExistence type="inferred from homology"/>
<evidence type="ECO:0000256" key="3">
    <source>
        <dbReference type="ARBA" id="ARBA00022729"/>
    </source>
</evidence>
<dbReference type="Proteomes" id="UP000669179">
    <property type="component" value="Unassembled WGS sequence"/>
</dbReference>
<dbReference type="Pfam" id="PF13416">
    <property type="entry name" value="SBP_bac_8"/>
    <property type="match status" value="1"/>
</dbReference>
<dbReference type="PANTHER" id="PTHR43649">
    <property type="entry name" value="ARABINOSE-BINDING PROTEIN-RELATED"/>
    <property type="match status" value="1"/>
</dbReference>
<evidence type="ECO:0000313" key="4">
    <source>
        <dbReference type="EMBL" id="MBO2451090.1"/>
    </source>
</evidence>
<reference evidence="4" key="1">
    <citation type="submission" date="2021-03" db="EMBL/GenBank/DDBJ databases">
        <authorList>
            <person name="Kanchanasin P."/>
            <person name="Saeng-In P."/>
            <person name="Phongsopitanun W."/>
            <person name="Yuki M."/>
            <person name="Kudo T."/>
            <person name="Ohkuma M."/>
            <person name="Tanasupawat S."/>
        </authorList>
    </citation>
    <scope>NUCLEOTIDE SEQUENCE</scope>
    <source>
        <strain evidence="4">GKU 128</strain>
    </source>
</reference>
<dbReference type="AlphaFoldDB" id="A0A939TCC4"/>
<gene>
    <name evidence="4" type="ORF">J4573_28600</name>
</gene>
<comment type="similarity">
    <text evidence="1">Belongs to the bacterial solute-binding protein 1 family.</text>
</comment>
<dbReference type="InterPro" id="IPR006059">
    <property type="entry name" value="SBP"/>
</dbReference>
<dbReference type="EMBL" id="JAGEOJ010000012">
    <property type="protein sequence ID" value="MBO2451090.1"/>
    <property type="molecule type" value="Genomic_DNA"/>
</dbReference>
<evidence type="ECO:0000256" key="2">
    <source>
        <dbReference type="ARBA" id="ARBA00022448"/>
    </source>
</evidence>
<keyword evidence="2" id="KW-0813">Transport</keyword>
<organism evidence="4 5">
    <name type="scientific">Actinomadura barringtoniae</name>
    <dbReference type="NCBI Taxonomy" id="1427535"/>
    <lineage>
        <taxon>Bacteria</taxon>
        <taxon>Bacillati</taxon>
        <taxon>Actinomycetota</taxon>
        <taxon>Actinomycetes</taxon>
        <taxon>Streptosporangiales</taxon>
        <taxon>Thermomonosporaceae</taxon>
        <taxon>Actinomadura</taxon>
    </lineage>
</organism>
<name>A0A939TCC4_9ACTN</name>
<dbReference type="SUPFAM" id="SSF53850">
    <property type="entry name" value="Periplasmic binding protein-like II"/>
    <property type="match status" value="1"/>
</dbReference>
<accession>A0A939TCC4</accession>
<keyword evidence="3" id="KW-0732">Signal</keyword>
<evidence type="ECO:0000256" key="1">
    <source>
        <dbReference type="ARBA" id="ARBA00008520"/>
    </source>
</evidence>
<dbReference type="Gene3D" id="3.40.190.10">
    <property type="entry name" value="Periplasmic binding protein-like II"/>
    <property type="match status" value="3"/>
</dbReference>
<evidence type="ECO:0000313" key="5">
    <source>
        <dbReference type="Proteomes" id="UP000669179"/>
    </source>
</evidence>